<comment type="caution">
    <text evidence="11">The sequence shown here is derived from an EMBL/GenBank/DDBJ whole genome shotgun (WGS) entry which is preliminary data.</text>
</comment>
<evidence type="ECO:0000256" key="7">
    <source>
        <dbReference type="ARBA" id="ARBA00022989"/>
    </source>
</evidence>
<dbReference type="EMBL" id="BMNN01000004">
    <property type="protein sequence ID" value="GGJ04220.1"/>
    <property type="molecule type" value="Genomic_DNA"/>
</dbReference>
<comment type="subcellular location">
    <subcellularLocation>
        <location evidence="2">Cell inner membrane</location>
        <topology evidence="2">Single-pass type II membrane protein</topology>
        <orientation evidence="2">Periplasmic side</orientation>
    </subcellularLocation>
</comment>
<dbReference type="PANTHER" id="PTHR21320:SF3">
    <property type="entry name" value="CYTOCHROME C OXIDASE ASSEMBLY PROTEIN COX11, MITOCHONDRIAL-RELATED"/>
    <property type="match status" value="1"/>
</dbReference>
<evidence type="ECO:0000256" key="1">
    <source>
        <dbReference type="ARBA" id="ARBA00004007"/>
    </source>
</evidence>
<sequence length="189" mass="21007">MSEEGLSTRGLVKRLMLLVVGMFGFGFLLVPIYDVMCQAFGINGKTTGVAWQGTEQTVDMAREIRVQFISSNAEGMRWSFGPQDREIFLHPGETRTVNFLAHNPTDRVMVAQAIPSVAPSRAAAFFHKTECFCFTQQVLQPGESIEMPVRFIVDPALPRDVHRLTLAYTLFDVTERMAPSLGLAAVHSN</sequence>
<dbReference type="Gene3D" id="2.60.370.10">
    <property type="entry name" value="Ctag/Cox11"/>
    <property type="match status" value="1"/>
</dbReference>
<organism evidence="11 12">
    <name type="scientific">Halopseudomonas pertucinogena</name>
    <dbReference type="NCBI Taxonomy" id="86175"/>
    <lineage>
        <taxon>Bacteria</taxon>
        <taxon>Pseudomonadati</taxon>
        <taxon>Pseudomonadota</taxon>
        <taxon>Gammaproteobacteria</taxon>
        <taxon>Pseudomonadales</taxon>
        <taxon>Pseudomonadaceae</taxon>
        <taxon>Halopseudomonas</taxon>
    </lineage>
</organism>
<comment type="function">
    <text evidence="1">Exerts its effect at some terminal stage of cytochrome c oxidase synthesis, probably by being involved in the insertion of the copper B into subunit I.</text>
</comment>
<feature type="transmembrane region" description="Helical" evidence="10">
    <location>
        <begin position="15"/>
        <end position="33"/>
    </location>
</feature>
<evidence type="ECO:0000313" key="11">
    <source>
        <dbReference type="EMBL" id="GGJ04220.1"/>
    </source>
</evidence>
<keyword evidence="8" id="KW-0186">Copper</keyword>
<dbReference type="SUPFAM" id="SSF110111">
    <property type="entry name" value="Ctag/Cox11"/>
    <property type="match status" value="1"/>
</dbReference>
<reference evidence="12" key="1">
    <citation type="journal article" date="2019" name="Int. J. Syst. Evol. Microbiol.">
        <title>The Global Catalogue of Microorganisms (GCM) 10K type strain sequencing project: providing services to taxonomists for standard genome sequencing and annotation.</title>
        <authorList>
            <consortium name="The Broad Institute Genomics Platform"/>
            <consortium name="The Broad Institute Genome Sequencing Center for Infectious Disease"/>
            <person name="Wu L."/>
            <person name="Ma J."/>
        </authorList>
    </citation>
    <scope>NUCLEOTIDE SEQUENCE [LARGE SCALE GENOMIC DNA]</scope>
    <source>
        <strain evidence="12">JCM 11590</strain>
    </source>
</reference>
<evidence type="ECO:0000256" key="10">
    <source>
        <dbReference type="SAM" id="Phobius"/>
    </source>
</evidence>
<accession>A0ABQ2CTE9</accession>
<evidence type="ECO:0000256" key="6">
    <source>
        <dbReference type="ARBA" id="ARBA00022968"/>
    </source>
</evidence>
<comment type="similarity">
    <text evidence="3">Belongs to the COX11/CtaG family.</text>
</comment>
<evidence type="ECO:0000256" key="3">
    <source>
        <dbReference type="ARBA" id="ARBA00009620"/>
    </source>
</evidence>
<evidence type="ECO:0000256" key="2">
    <source>
        <dbReference type="ARBA" id="ARBA00004382"/>
    </source>
</evidence>
<dbReference type="InterPro" id="IPR023471">
    <property type="entry name" value="CtaG/Cox11_dom_sf"/>
</dbReference>
<evidence type="ECO:0000313" key="12">
    <source>
        <dbReference type="Proteomes" id="UP000633263"/>
    </source>
</evidence>
<keyword evidence="12" id="KW-1185">Reference proteome</keyword>
<protein>
    <recommendedName>
        <fullName evidence="4">Cytochrome c oxidase assembly protein CtaG</fullName>
    </recommendedName>
</protein>
<dbReference type="RefSeq" id="WP_188636619.1">
    <property type="nucleotide sequence ID" value="NZ_BMNN01000004.1"/>
</dbReference>
<keyword evidence="9 10" id="KW-0472">Membrane</keyword>
<name>A0ABQ2CTE9_9GAMM</name>
<keyword evidence="5 10" id="KW-0812">Transmembrane</keyword>
<keyword evidence="6" id="KW-0735">Signal-anchor</keyword>
<gene>
    <name evidence="11" type="ORF">GCM10009083_21390</name>
</gene>
<proteinExistence type="inferred from homology"/>
<keyword evidence="7 10" id="KW-1133">Transmembrane helix</keyword>
<evidence type="ECO:0000256" key="9">
    <source>
        <dbReference type="ARBA" id="ARBA00023136"/>
    </source>
</evidence>
<evidence type="ECO:0000256" key="8">
    <source>
        <dbReference type="ARBA" id="ARBA00023008"/>
    </source>
</evidence>
<evidence type="ECO:0000256" key="4">
    <source>
        <dbReference type="ARBA" id="ARBA00015384"/>
    </source>
</evidence>
<dbReference type="PIRSF" id="PIRSF005413">
    <property type="entry name" value="COX11"/>
    <property type="match status" value="1"/>
</dbReference>
<dbReference type="PANTHER" id="PTHR21320">
    <property type="entry name" value="CYTOCHROME C OXIDASE ASSEMBLY PROTEIN COX11-RELATED"/>
    <property type="match status" value="1"/>
</dbReference>
<dbReference type="NCBIfam" id="NF003465">
    <property type="entry name" value="PRK05089.1"/>
    <property type="match status" value="1"/>
</dbReference>
<dbReference type="Pfam" id="PF04442">
    <property type="entry name" value="CtaG_Cox11"/>
    <property type="match status" value="1"/>
</dbReference>
<dbReference type="Proteomes" id="UP000633263">
    <property type="component" value="Unassembled WGS sequence"/>
</dbReference>
<dbReference type="InterPro" id="IPR007533">
    <property type="entry name" value="Cyt_c_oxidase_assmbl_CtaG"/>
</dbReference>
<evidence type="ECO:0000256" key="5">
    <source>
        <dbReference type="ARBA" id="ARBA00022692"/>
    </source>
</evidence>